<evidence type="ECO:0000313" key="1">
    <source>
        <dbReference type="EMBL" id="KAI5337595.1"/>
    </source>
</evidence>
<proteinExistence type="predicted"/>
<organism evidence="1 2">
    <name type="scientific">Prunus dulcis</name>
    <name type="common">Almond</name>
    <name type="synonym">Amygdalus dulcis</name>
    <dbReference type="NCBI Taxonomy" id="3755"/>
    <lineage>
        <taxon>Eukaryota</taxon>
        <taxon>Viridiplantae</taxon>
        <taxon>Streptophyta</taxon>
        <taxon>Embryophyta</taxon>
        <taxon>Tracheophyta</taxon>
        <taxon>Spermatophyta</taxon>
        <taxon>Magnoliopsida</taxon>
        <taxon>eudicotyledons</taxon>
        <taxon>Gunneridae</taxon>
        <taxon>Pentapetalae</taxon>
        <taxon>rosids</taxon>
        <taxon>fabids</taxon>
        <taxon>Rosales</taxon>
        <taxon>Rosaceae</taxon>
        <taxon>Amygdaloideae</taxon>
        <taxon>Amygdaleae</taxon>
        <taxon>Prunus</taxon>
    </lineage>
</organism>
<sequence>MFEVVGAHKRYAETLGRRKMSQEACALEGEEEKVEEGLGQLCATISESVICPVVGLDTSYAIWESLAQNFSQHSVANSTQLKMRLMSLTKGSQTVSEYLNQGKPIAYQLAAIQDPVSLTDLVTYVLLGLGPDYSTLVTATLFFPPIISFPGLHTRLLSFEA</sequence>
<dbReference type="PANTHER" id="PTHR47481:SF31">
    <property type="entry name" value="OS01G0873500 PROTEIN"/>
    <property type="match status" value="1"/>
</dbReference>
<dbReference type="Proteomes" id="UP001054821">
    <property type="component" value="Chromosome 3"/>
</dbReference>
<reference evidence="1 2" key="1">
    <citation type="journal article" date="2022" name="G3 (Bethesda)">
        <title>Whole-genome sequence and methylome profiling of the almond [Prunus dulcis (Mill.) D.A. Webb] cultivar 'Nonpareil'.</title>
        <authorList>
            <person name="D'Amico-Willman K.M."/>
            <person name="Ouma W.Z."/>
            <person name="Meulia T."/>
            <person name="Sideli G.M."/>
            <person name="Gradziel T.M."/>
            <person name="Fresnedo-Ramirez J."/>
        </authorList>
    </citation>
    <scope>NUCLEOTIDE SEQUENCE [LARGE SCALE GENOMIC DNA]</scope>
    <source>
        <strain evidence="1">Clone GOH B32 T37-40</strain>
    </source>
</reference>
<comment type="caution">
    <text evidence="1">The sequence shown here is derived from an EMBL/GenBank/DDBJ whole genome shotgun (WGS) entry which is preliminary data.</text>
</comment>
<dbReference type="Pfam" id="PF14223">
    <property type="entry name" value="Retrotran_gag_2"/>
    <property type="match status" value="1"/>
</dbReference>
<dbReference type="AlphaFoldDB" id="A0AAD4W634"/>
<gene>
    <name evidence="1" type="ORF">L3X38_016866</name>
</gene>
<evidence type="ECO:0000313" key="2">
    <source>
        <dbReference type="Proteomes" id="UP001054821"/>
    </source>
</evidence>
<name>A0AAD4W634_PRUDU</name>
<keyword evidence="2" id="KW-1185">Reference proteome</keyword>
<dbReference type="EMBL" id="JAJFAZ020000003">
    <property type="protein sequence ID" value="KAI5337595.1"/>
    <property type="molecule type" value="Genomic_DNA"/>
</dbReference>
<protein>
    <submittedName>
        <fullName evidence="1">Uncharacterized protein</fullName>
    </submittedName>
</protein>
<accession>A0AAD4W634</accession>
<dbReference type="PANTHER" id="PTHR47481">
    <property type="match status" value="1"/>
</dbReference>